<gene>
    <name evidence="3" type="primary">LOC108674862</name>
</gene>
<evidence type="ECO:0000256" key="1">
    <source>
        <dbReference type="SAM" id="MobiDB-lite"/>
    </source>
</evidence>
<dbReference type="KEGG" id="hazt:108674862"/>
<feature type="non-terminal residue" evidence="3">
    <location>
        <position position="1"/>
    </location>
</feature>
<feature type="region of interest" description="Disordered" evidence="1">
    <location>
        <begin position="333"/>
        <end position="360"/>
    </location>
</feature>
<dbReference type="Proteomes" id="UP000694843">
    <property type="component" value="Unplaced"/>
</dbReference>
<dbReference type="GeneID" id="108674862"/>
<protein>
    <submittedName>
        <fullName evidence="3">Uncharacterized protein LOC108674862</fullName>
    </submittedName>
</protein>
<evidence type="ECO:0000313" key="2">
    <source>
        <dbReference type="Proteomes" id="UP000694843"/>
    </source>
</evidence>
<evidence type="ECO:0000313" key="3">
    <source>
        <dbReference type="RefSeq" id="XP_018018335.1"/>
    </source>
</evidence>
<name>A0A8B7NX89_HYAAZ</name>
<sequence length="420" mass="47382">GVHTHDVFIVHGTSCTDWVVHQLLQLLEQNLDDLEDSPAALRLASRINLIKKIWHPSCKSIKTKKTRTNKPSKDLEFKYVLGSNNNLPVDTNFSPNRRPDWLTREPMPENTQNMQKVDKSSLSVATCGVLIQEPPNVLDVRQGNLLQNISKNKSDLFLHLPRTENEFTAKSRSLQNQRVQNMVSATNVISGSTVMNFPKFQTISAEPSTNLGGMNLDTKLAEHNSLFVDEKTFSDQKVKFDDTPSHHFDEVSCRDRLTVHTDRNESNVWQRSIDELKKNNIYNPNNIHNPNCDNNRVHDGNFGFASNGKRHLESYSNAVAPFKPKLVRRNTLDETTEPDTPCSETPFIMPEKSGNSKDISSVRKQNSTVVGSLLLCCRTLFLQSPEAAFWQRLLLQLPAVPLKRMKRSSDAAASLKTGSP</sequence>
<proteinExistence type="predicted"/>
<organism evidence="2 3">
    <name type="scientific">Hyalella azteca</name>
    <name type="common">Amphipod</name>
    <dbReference type="NCBI Taxonomy" id="294128"/>
    <lineage>
        <taxon>Eukaryota</taxon>
        <taxon>Metazoa</taxon>
        <taxon>Ecdysozoa</taxon>
        <taxon>Arthropoda</taxon>
        <taxon>Crustacea</taxon>
        <taxon>Multicrustacea</taxon>
        <taxon>Malacostraca</taxon>
        <taxon>Eumalacostraca</taxon>
        <taxon>Peracarida</taxon>
        <taxon>Amphipoda</taxon>
        <taxon>Senticaudata</taxon>
        <taxon>Talitrida</taxon>
        <taxon>Talitroidea</taxon>
        <taxon>Hyalellidae</taxon>
        <taxon>Hyalella</taxon>
    </lineage>
</organism>
<reference evidence="3" key="1">
    <citation type="submission" date="2025-08" db="UniProtKB">
        <authorList>
            <consortium name="RefSeq"/>
        </authorList>
    </citation>
    <scope>IDENTIFICATION</scope>
    <source>
        <tissue evidence="3">Whole organism</tissue>
    </source>
</reference>
<dbReference type="RefSeq" id="XP_018018335.1">
    <property type="nucleotide sequence ID" value="XM_018162846.1"/>
</dbReference>
<keyword evidence="2" id="KW-1185">Reference proteome</keyword>
<dbReference type="AlphaFoldDB" id="A0A8B7NX89"/>
<accession>A0A8B7NX89</accession>